<dbReference type="Proteomes" id="UP000663686">
    <property type="component" value="Chromosome"/>
</dbReference>
<accession>A0ABX7GIZ5</accession>
<dbReference type="RefSeq" id="WP_203420680.1">
    <property type="nucleotide sequence ID" value="NZ_CP069352.1"/>
</dbReference>
<name>A0ABX7GIZ5_9PSED</name>
<gene>
    <name evidence="1" type="ORF">JN757_04725</name>
</gene>
<protein>
    <submittedName>
        <fullName evidence="1">Uncharacterized protein</fullName>
    </submittedName>
</protein>
<dbReference type="EMBL" id="CP069352">
    <property type="protein sequence ID" value="QRK85087.1"/>
    <property type="molecule type" value="Genomic_DNA"/>
</dbReference>
<evidence type="ECO:0000313" key="2">
    <source>
        <dbReference type="Proteomes" id="UP000663686"/>
    </source>
</evidence>
<reference evidence="1 2" key="2">
    <citation type="submission" date="2021-03" db="EMBL/GenBank/DDBJ databases">
        <title>P. granadensis CT364 genome publication.</title>
        <authorList>
            <person name="Stach J."/>
            <person name="Montero-Calasanz Md.C."/>
        </authorList>
    </citation>
    <scope>NUCLEOTIDE SEQUENCE [LARGE SCALE GENOMIC DNA]</scope>
    <source>
        <strain evidence="1 2">CT364</strain>
    </source>
</reference>
<proteinExistence type="predicted"/>
<sequence>MGMDVRLVEDLELTPEAFLGCDLSESPAIASGFFVGIVVGEHGALLLPHKEKVMTIYQQLQDEILKWDQAVDEQSEQLVIAATQMAAHLPKYLGVEEPGAVRLGVGAGDDFKPRGLETDDCEPDGVGELNFTLRLRILPTGNPDYEWKYSVQIRLSIEENRFTFTTLNLFGHAKYSASITLGEAQIGAFAPVYESIVNTMKDDFDSRSVKRVS</sequence>
<organism evidence="1 2">
    <name type="scientific">Pseudomonas granadensis</name>
    <dbReference type="NCBI Taxonomy" id="1421430"/>
    <lineage>
        <taxon>Bacteria</taxon>
        <taxon>Pseudomonadati</taxon>
        <taxon>Pseudomonadota</taxon>
        <taxon>Gammaproteobacteria</taxon>
        <taxon>Pseudomonadales</taxon>
        <taxon>Pseudomonadaceae</taxon>
        <taxon>Pseudomonas</taxon>
    </lineage>
</organism>
<reference evidence="1 2" key="1">
    <citation type="submission" date="2021-02" db="EMBL/GenBank/DDBJ databases">
        <authorList>
            <person name="Cea Torrescassana E."/>
        </authorList>
    </citation>
    <scope>NUCLEOTIDE SEQUENCE [LARGE SCALE GENOMIC DNA]</scope>
    <source>
        <strain evidence="1 2">CT364</strain>
    </source>
</reference>
<evidence type="ECO:0000313" key="1">
    <source>
        <dbReference type="EMBL" id="QRK85087.1"/>
    </source>
</evidence>
<keyword evidence="2" id="KW-1185">Reference proteome</keyword>